<protein>
    <submittedName>
        <fullName evidence="1">Uncharacterized protein</fullName>
    </submittedName>
</protein>
<sequence>MLNIAMTSMVTQIVDDTICFIIILIPRIEPSRRMSIVIVTEHVVNVELKKTSNNNWNAESL</sequence>
<gene>
    <name evidence="1" type="ordered locus">SE_0190</name>
</gene>
<name>A0A0H2VES1_STAES</name>
<dbReference type="KEGG" id="sep:SE_0190"/>
<proteinExistence type="predicted"/>
<evidence type="ECO:0000313" key="2">
    <source>
        <dbReference type="Proteomes" id="UP000001411"/>
    </source>
</evidence>
<organism evidence="1 2">
    <name type="scientific">Staphylococcus epidermidis (strain ATCC 12228 / FDA PCI 1200)</name>
    <dbReference type="NCBI Taxonomy" id="176280"/>
    <lineage>
        <taxon>Bacteria</taxon>
        <taxon>Bacillati</taxon>
        <taxon>Bacillota</taxon>
        <taxon>Bacilli</taxon>
        <taxon>Bacillales</taxon>
        <taxon>Staphylococcaceae</taxon>
        <taxon>Staphylococcus</taxon>
    </lineage>
</organism>
<evidence type="ECO:0000313" key="1">
    <source>
        <dbReference type="EMBL" id="AAO03787.1"/>
    </source>
</evidence>
<dbReference type="Proteomes" id="UP000001411">
    <property type="component" value="Chromosome"/>
</dbReference>
<dbReference type="HOGENOM" id="CLU_2920543_0_0_9"/>
<dbReference type="EMBL" id="AE015929">
    <property type="protein sequence ID" value="AAO03787.1"/>
    <property type="molecule type" value="Genomic_DNA"/>
</dbReference>
<reference evidence="1 2" key="1">
    <citation type="journal article" date="2003" name="Mol. Microbiol.">
        <title>Genome-based analysis of virulence genes in a non-biofilm-forming Staphylococcus epidermidis strain (ATCC 12228).</title>
        <authorList>
            <person name="Zhang Y.Q."/>
            <person name="Ren S.X."/>
            <person name="Li H.L."/>
            <person name="Wang Y.X."/>
            <person name="Fu G."/>
            <person name="Yang J."/>
            <person name="Qin Z.Q."/>
            <person name="Miao Y.G."/>
            <person name="Wang W.Y."/>
            <person name="Chen R.S."/>
            <person name="Shen Y."/>
            <person name="Chen Z."/>
            <person name="Yuan Z.H."/>
            <person name="Zhao G.P."/>
            <person name="Qu D."/>
            <person name="Danchin A."/>
            <person name="Wen Y.M."/>
        </authorList>
    </citation>
    <scope>NUCLEOTIDE SEQUENCE [LARGE SCALE GENOMIC DNA]</scope>
    <source>
        <strain evidence="2">ATCC 12228 / FDA PCI 1200</strain>
    </source>
</reference>
<accession>A0A0H2VES1</accession>
<dbReference type="AlphaFoldDB" id="A0A0H2VES1"/>